<dbReference type="Proteomes" id="UP001152320">
    <property type="component" value="Chromosome 3"/>
</dbReference>
<feature type="region of interest" description="Disordered" evidence="5">
    <location>
        <begin position="761"/>
        <end position="787"/>
    </location>
</feature>
<dbReference type="GO" id="GO:0006364">
    <property type="term" value="P:rRNA processing"/>
    <property type="evidence" value="ECO:0007669"/>
    <property type="project" value="InterPro"/>
</dbReference>
<feature type="compositionally biased region" description="Basic and acidic residues" evidence="5">
    <location>
        <begin position="548"/>
        <end position="568"/>
    </location>
</feature>
<dbReference type="InterPro" id="IPR012580">
    <property type="entry name" value="NUC153"/>
</dbReference>
<dbReference type="Pfam" id="PF25121">
    <property type="entry name" value="RRM_ESF1"/>
    <property type="match status" value="1"/>
</dbReference>
<evidence type="ECO:0000259" key="7">
    <source>
        <dbReference type="Pfam" id="PF25121"/>
    </source>
</evidence>
<keyword evidence="4" id="KW-0539">Nucleus</keyword>
<evidence type="ECO:0000256" key="5">
    <source>
        <dbReference type="SAM" id="MobiDB-lite"/>
    </source>
</evidence>
<feature type="compositionally biased region" description="Basic and acidic residues" evidence="5">
    <location>
        <begin position="104"/>
        <end position="118"/>
    </location>
</feature>
<feature type="compositionally biased region" description="Acidic residues" evidence="5">
    <location>
        <begin position="604"/>
        <end position="623"/>
    </location>
</feature>
<dbReference type="AlphaFoldDB" id="A0A9Q1CHU7"/>
<evidence type="ECO:0000256" key="4">
    <source>
        <dbReference type="ARBA" id="ARBA00023242"/>
    </source>
</evidence>
<comment type="similarity">
    <text evidence="2">Belongs to the ESF1 family.</text>
</comment>
<dbReference type="GO" id="GO:0005730">
    <property type="term" value="C:nucleolus"/>
    <property type="evidence" value="ECO:0007669"/>
    <property type="project" value="UniProtKB-SubCell"/>
</dbReference>
<name>A0A9Q1CHU7_HOLLE</name>
<evidence type="ECO:0000259" key="6">
    <source>
        <dbReference type="Pfam" id="PF08159"/>
    </source>
</evidence>
<feature type="compositionally biased region" description="Acidic residues" evidence="5">
    <location>
        <begin position="213"/>
        <end position="232"/>
    </location>
</feature>
<reference evidence="8" key="1">
    <citation type="submission" date="2021-10" db="EMBL/GenBank/DDBJ databases">
        <title>Tropical sea cucumber genome reveals ecological adaptation and Cuvierian tubules defense mechanism.</title>
        <authorList>
            <person name="Chen T."/>
        </authorList>
    </citation>
    <scope>NUCLEOTIDE SEQUENCE</scope>
    <source>
        <strain evidence="8">Nanhai2018</strain>
        <tissue evidence="8">Muscle</tissue>
    </source>
</reference>
<feature type="region of interest" description="Disordered" evidence="5">
    <location>
        <begin position="48"/>
        <end position="278"/>
    </location>
</feature>
<dbReference type="PANTHER" id="PTHR12202:SF0">
    <property type="entry name" value="ESF1 HOMOLOG"/>
    <property type="match status" value="1"/>
</dbReference>
<feature type="compositionally biased region" description="Basic and acidic residues" evidence="5">
    <location>
        <begin position="761"/>
        <end position="778"/>
    </location>
</feature>
<feature type="domain" description="NUC153" evidence="6">
    <location>
        <begin position="719"/>
        <end position="747"/>
    </location>
</feature>
<dbReference type="Pfam" id="PF08159">
    <property type="entry name" value="NUC153"/>
    <property type="match status" value="1"/>
</dbReference>
<protein>
    <submittedName>
        <fullName evidence="8">Pre-rRNA-processing protein esf1</fullName>
    </submittedName>
</protein>
<evidence type="ECO:0000256" key="3">
    <source>
        <dbReference type="ARBA" id="ARBA00023054"/>
    </source>
</evidence>
<dbReference type="GO" id="GO:0003723">
    <property type="term" value="F:RNA binding"/>
    <property type="evidence" value="ECO:0007669"/>
    <property type="project" value="TreeGrafter"/>
</dbReference>
<feature type="compositionally biased region" description="Basic and acidic residues" evidence="5">
    <location>
        <begin position="267"/>
        <end position="278"/>
    </location>
</feature>
<feature type="compositionally biased region" description="Basic and acidic residues" evidence="5">
    <location>
        <begin position="585"/>
        <end position="603"/>
    </location>
</feature>
<keyword evidence="9" id="KW-1185">Reference proteome</keyword>
<comment type="subcellular location">
    <subcellularLocation>
        <location evidence="1">Nucleus</location>
        <location evidence="1">Nucleolus</location>
    </subcellularLocation>
</comment>
<comment type="caution">
    <text evidence="8">The sequence shown here is derived from an EMBL/GenBank/DDBJ whole genome shotgun (WGS) entry which is preliminary data.</text>
</comment>
<feature type="compositionally biased region" description="Basic and acidic residues" evidence="5">
    <location>
        <begin position="152"/>
        <end position="166"/>
    </location>
</feature>
<evidence type="ECO:0000256" key="1">
    <source>
        <dbReference type="ARBA" id="ARBA00004604"/>
    </source>
</evidence>
<dbReference type="PANTHER" id="PTHR12202">
    <property type="entry name" value="ESF1 HOMOLOG"/>
    <property type="match status" value="1"/>
</dbReference>
<feature type="region of interest" description="Disordered" evidence="5">
    <location>
        <begin position="490"/>
        <end position="708"/>
    </location>
</feature>
<organism evidence="8 9">
    <name type="scientific">Holothuria leucospilota</name>
    <name type="common">Black long sea cucumber</name>
    <name type="synonym">Mertensiothuria leucospilota</name>
    <dbReference type="NCBI Taxonomy" id="206669"/>
    <lineage>
        <taxon>Eukaryota</taxon>
        <taxon>Metazoa</taxon>
        <taxon>Echinodermata</taxon>
        <taxon>Eleutherozoa</taxon>
        <taxon>Echinozoa</taxon>
        <taxon>Holothuroidea</taxon>
        <taxon>Aspidochirotacea</taxon>
        <taxon>Aspidochirotida</taxon>
        <taxon>Holothuriidae</taxon>
        <taxon>Holothuria</taxon>
    </lineage>
</organism>
<accession>A0A9Q1CHU7</accession>
<feature type="compositionally biased region" description="Acidic residues" evidence="5">
    <location>
        <begin position="173"/>
        <end position="185"/>
    </location>
</feature>
<feature type="compositionally biased region" description="Basic and acidic residues" evidence="5">
    <location>
        <begin position="199"/>
        <end position="212"/>
    </location>
</feature>
<feature type="compositionally biased region" description="Basic and acidic residues" evidence="5">
    <location>
        <begin position="673"/>
        <end position="688"/>
    </location>
</feature>
<evidence type="ECO:0000313" key="9">
    <source>
        <dbReference type="Proteomes" id="UP001152320"/>
    </source>
</evidence>
<gene>
    <name evidence="8" type="ORF">HOLleu_08646</name>
</gene>
<feature type="compositionally biased region" description="Acidic residues" evidence="5">
    <location>
        <begin position="252"/>
        <end position="266"/>
    </location>
</feature>
<dbReference type="InterPro" id="IPR056750">
    <property type="entry name" value="RRM_ESF1"/>
</dbReference>
<keyword evidence="3" id="KW-0175">Coiled coil</keyword>
<feature type="compositionally biased region" description="Basic and acidic residues" evidence="5">
    <location>
        <begin position="508"/>
        <end position="534"/>
    </location>
</feature>
<dbReference type="OrthoDB" id="431825at2759"/>
<dbReference type="EMBL" id="JAIZAY010000003">
    <property type="protein sequence ID" value="KAJ8045607.1"/>
    <property type="molecule type" value="Genomic_DNA"/>
</dbReference>
<feature type="compositionally biased region" description="Acidic residues" evidence="5">
    <location>
        <begin position="645"/>
        <end position="655"/>
    </location>
</feature>
<evidence type="ECO:0000313" key="8">
    <source>
        <dbReference type="EMBL" id="KAJ8045607.1"/>
    </source>
</evidence>
<evidence type="ECO:0000256" key="2">
    <source>
        <dbReference type="ARBA" id="ARBA00009087"/>
    </source>
</evidence>
<proteinExistence type="inferred from homology"/>
<sequence>MEEQDERFAVMSRDPRFKHIPKRERKVKIDRRFEAMFKDKNFKLKYSIDKRGRPVQQSTNENLKRFYEMSDSDSGLSEDENEKTVKKRKGKEKERASSDGGQNNEKEKLKMDEMKSSETQESSTKKKRRRRSGREELKLLIQRKKKISGRLQNKEDNIKQDAKKSDFQSQSTAEDDDEDSNEDELNGEKLSSEDAGGVKNERRIKDSLKDAVDLEESDESSDDSSSSAEDDNIQGRVDYSRGKAFMESSSSESDDSDSEGNEEIDLEHEWGEMDTDAKRSEDMSSRLALCNMDWDRITAKDILVLLSSFKPSGGVIKCVKVIYISDLGLERMKYEDVHGPKELVEKDEKFTNLSGIGEKKYFREKLRKYQMQRLKYFYSIIECDSKETASHIYDQCDGFEFESSAVKLDLRFVPDDMTFDREPKEVAESDSLDVELYKPSEFVNSALQQSKVDLTWDEDDPKRMQKTQGAFKKEDLEMADLDAYIASSSGDEDVAAAVGSESSEDEDVPHLTEEERLEKYRSLVRDLDKEKQEKEDADTEMEITWEPGLKETTEELVAKKLEEKDTDKSPWQQYLEKKKEKRKEKKEQERMEKEKRLKQRASDSDGELAFSDDELPAGVDLDDPFFSREMKRGKKEQRSKRTDKDDEESDKEDSDDLKKKAELELLVMDDDDNKQHFNLKEIMEQEKSNKKKKKKKKLDSDADEKSVQVADNFEVDVKDSRFEAIYSSHHFAIDPSDPQFKPTKAMKALMDEKQARRMRGEVKLKKTHQVKPEKEHQLESGSISKTEVSALVKSIKRNASNLKVKGKSKDER</sequence>
<feature type="domain" description="ESF1 RRM" evidence="7">
    <location>
        <begin position="285"/>
        <end position="427"/>
    </location>
</feature>
<dbReference type="InterPro" id="IPR039754">
    <property type="entry name" value="Esf1"/>
</dbReference>